<feature type="transmembrane region" description="Helical" evidence="6">
    <location>
        <begin position="6"/>
        <end position="35"/>
    </location>
</feature>
<evidence type="ECO:0000256" key="1">
    <source>
        <dbReference type="ARBA" id="ARBA00004141"/>
    </source>
</evidence>
<evidence type="ECO:0000256" key="2">
    <source>
        <dbReference type="ARBA" id="ARBA00009142"/>
    </source>
</evidence>
<name>A0A1H6CYA7_9GAMM</name>
<dbReference type="OrthoDB" id="457670at2"/>
<evidence type="ECO:0000313" key="7">
    <source>
        <dbReference type="EMBL" id="SEG77738.1"/>
    </source>
</evidence>
<dbReference type="Proteomes" id="UP000236745">
    <property type="component" value="Unassembled WGS sequence"/>
</dbReference>
<keyword evidence="8" id="KW-1185">Reference proteome</keyword>
<reference evidence="7 8" key="1">
    <citation type="submission" date="2016-10" db="EMBL/GenBank/DDBJ databases">
        <authorList>
            <person name="de Groot N.N."/>
        </authorList>
    </citation>
    <scope>NUCLEOTIDE SEQUENCE [LARGE SCALE GENOMIC DNA]</scope>
    <source>
        <strain evidence="7 8">DSM 22012</strain>
    </source>
</reference>
<dbReference type="InterPro" id="IPR002781">
    <property type="entry name" value="TM_pro_TauE-like"/>
</dbReference>
<feature type="transmembrane region" description="Helical" evidence="6">
    <location>
        <begin position="179"/>
        <end position="201"/>
    </location>
</feature>
<keyword evidence="6" id="KW-1003">Cell membrane</keyword>
<evidence type="ECO:0000256" key="6">
    <source>
        <dbReference type="RuleBase" id="RU363041"/>
    </source>
</evidence>
<evidence type="ECO:0000256" key="5">
    <source>
        <dbReference type="ARBA" id="ARBA00023136"/>
    </source>
</evidence>
<comment type="similarity">
    <text evidence="2 6">Belongs to the 4-toluene sulfonate uptake permease (TSUP) (TC 2.A.102) family.</text>
</comment>
<keyword evidence="5 6" id="KW-0472">Membrane</keyword>
<feature type="transmembrane region" description="Helical" evidence="6">
    <location>
        <begin position="245"/>
        <end position="262"/>
    </location>
</feature>
<dbReference type="GO" id="GO:0005886">
    <property type="term" value="C:plasma membrane"/>
    <property type="evidence" value="ECO:0007669"/>
    <property type="project" value="UniProtKB-SubCell"/>
</dbReference>
<evidence type="ECO:0000256" key="3">
    <source>
        <dbReference type="ARBA" id="ARBA00022692"/>
    </source>
</evidence>
<dbReference type="PANTHER" id="PTHR43483">
    <property type="entry name" value="MEMBRANE TRANSPORTER PROTEIN HI_0806-RELATED"/>
    <property type="match status" value="1"/>
</dbReference>
<feature type="transmembrane region" description="Helical" evidence="6">
    <location>
        <begin position="141"/>
        <end position="167"/>
    </location>
</feature>
<sequence>MLEIIGLYLLLGAGAGFVAGLFGIGGGLLIVPVLIFSFAAQGMAPEVLTHAAVATSLGTIVFTSIASIRAHHAKGAVSWNLFPWISVGILAGALGGVWIAEMLTGRVLQLAFGCFTLIVALQMALNLLPAAGDKDPGKPELIVAGSGVSCASAVFGIGGGTLTVPYLHWRQLTMPQAVATSSACGLPIALVGAIGNVVTGWGEAQMPEWSLGYIYLPALVGIVLTSALTARFGARLAHRLPQRRLKLIFAAFLAFVGVRFLVTNLL</sequence>
<accession>A0A1H6CYA7</accession>
<protein>
    <recommendedName>
        <fullName evidence="6">Probable membrane transporter protein</fullName>
    </recommendedName>
</protein>
<keyword evidence="4 6" id="KW-1133">Transmembrane helix</keyword>
<dbReference type="EMBL" id="FNVQ01000004">
    <property type="protein sequence ID" value="SEG77738.1"/>
    <property type="molecule type" value="Genomic_DNA"/>
</dbReference>
<dbReference type="PANTHER" id="PTHR43483:SF3">
    <property type="entry name" value="MEMBRANE TRANSPORTER PROTEIN HI_0806-RELATED"/>
    <property type="match status" value="1"/>
</dbReference>
<proteinExistence type="inferred from homology"/>
<comment type="subcellular location">
    <subcellularLocation>
        <location evidence="6">Cell membrane</location>
        <topology evidence="6">Multi-pass membrane protein</topology>
    </subcellularLocation>
    <subcellularLocation>
        <location evidence="1">Membrane</location>
        <topology evidence="1">Multi-pass membrane protein</topology>
    </subcellularLocation>
</comment>
<evidence type="ECO:0000313" key="8">
    <source>
        <dbReference type="Proteomes" id="UP000236745"/>
    </source>
</evidence>
<feature type="transmembrane region" description="Helical" evidence="6">
    <location>
        <begin position="47"/>
        <end position="69"/>
    </location>
</feature>
<organism evidence="7 8">
    <name type="scientific">Marinobacterium lutimaris</name>
    <dbReference type="NCBI Taxonomy" id="568106"/>
    <lineage>
        <taxon>Bacteria</taxon>
        <taxon>Pseudomonadati</taxon>
        <taxon>Pseudomonadota</taxon>
        <taxon>Gammaproteobacteria</taxon>
        <taxon>Oceanospirillales</taxon>
        <taxon>Oceanospirillaceae</taxon>
        <taxon>Marinobacterium</taxon>
    </lineage>
</organism>
<feature type="transmembrane region" description="Helical" evidence="6">
    <location>
        <begin position="213"/>
        <end position="233"/>
    </location>
</feature>
<gene>
    <name evidence="7" type="ORF">SAMN05444390_104293</name>
</gene>
<dbReference type="RefSeq" id="WP_104004669.1">
    <property type="nucleotide sequence ID" value="NZ_FNVQ01000004.1"/>
</dbReference>
<keyword evidence="3 6" id="KW-0812">Transmembrane</keyword>
<dbReference type="Pfam" id="PF01925">
    <property type="entry name" value="TauE"/>
    <property type="match status" value="1"/>
</dbReference>
<evidence type="ECO:0000256" key="4">
    <source>
        <dbReference type="ARBA" id="ARBA00022989"/>
    </source>
</evidence>
<dbReference type="AlphaFoldDB" id="A0A1H6CYA7"/>
<feature type="transmembrane region" description="Helical" evidence="6">
    <location>
        <begin position="81"/>
        <end position="100"/>
    </location>
</feature>
<feature type="transmembrane region" description="Helical" evidence="6">
    <location>
        <begin position="107"/>
        <end position="129"/>
    </location>
</feature>